<dbReference type="GO" id="GO:0000293">
    <property type="term" value="F:ferric-chelate reductase activity"/>
    <property type="evidence" value="ECO:0007669"/>
    <property type="project" value="TreeGrafter"/>
</dbReference>
<keyword evidence="5" id="KW-0406">Ion transport</keyword>
<protein>
    <recommendedName>
        <fullName evidence="8">Ferric oxidoreductase domain-containing protein</fullName>
    </recommendedName>
</protein>
<organism evidence="9 10">
    <name type="scientific">Phialocephala subalpina</name>
    <dbReference type="NCBI Taxonomy" id="576137"/>
    <lineage>
        <taxon>Eukaryota</taxon>
        <taxon>Fungi</taxon>
        <taxon>Dikarya</taxon>
        <taxon>Ascomycota</taxon>
        <taxon>Pezizomycotina</taxon>
        <taxon>Leotiomycetes</taxon>
        <taxon>Helotiales</taxon>
        <taxon>Mollisiaceae</taxon>
        <taxon>Phialocephala</taxon>
        <taxon>Phialocephala fortinii species complex</taxon>
    </lineage>
</organism>
<dbReference type="STRING" id="576137.A0A1L7XK63"/>
<keyword evidence="4 7" id="KW-1133">Transmembrane helix</keyword>
<dbReference type="EMBL" id="FJOG01000030">
    <property type="protein sequence ID" value="CZR65337.1"/>
    <property type="molecule type" value="Genomic_DNA"/>
</dbReference>
<dbReference type="InterPro" id="IPR013130">
    <property type="entry name" value="Fe3_Rdtase_TM_dom"/>
</dbReference>
<dbReference type="Gene3D" id="3.40.50.1220">
    <property type="entry name" value="TPP-binding domain"/>
    <property type="match status" value="1"/>
</dbReference>
<evidence type="ECO:0000256" key="2">
    <source>
        <dbReference type="ARBA" id="ARBA00022448"/>
    </source>
</evidence>
<dbReference type="GO" id="GO:0015677">
    <property type="term" value="P:copper ion import"/>
    <property type="evidence" value="ECO:0007669"/>
    <property type="project" value="TreeGrafter"/>
</dbReference>
<dbReference type="PANTHER" id="PTHR32361">
    <property type="entry name" value="FERRIC/CUPRIC REDUCTASE TRANSMEMBRANE COMPONENT"/>
    <property type="match status" value="1"/>
</dbReference>
<keyword evidence="2" id="KW-0813">Transport</keyword>
<gene>
    <name evidence="9" type="ORF">PAC_15237</name>
</gene>
<evidence type="ECO:0000256" key="5">
    <source>
        <dbReference type="ARBA" id="ARBA00023065"/>
    </source>
</evidence>
<dbReference type="OrthoDB" id="4494341at2759"/>
<evidence type="ECO:0000313" key="10">
    <source>
        <dbReference type="Proteomes" id="UP000184330"/>
    </source>
</evidence>
<dbReference type="InterPro" id="IPR039261">
    <property type="entry name" value="FNR_nucleotide-bd"/>
</dbReference>
<name>A0A1L7XK63_9HELO</name>
<dbReference type="Proteomes" id="UP000184330">
    <property type="component" value="Unassembled WGS sequence"/>
</dbReference>
<evidence type="ECO:0000256" key="7">
    <source>
        <dbReference type="SAM" id="Phobius"/>
    </source>
</evidence>
<evidence type="ECO:0000256" key="4">
    <source>
        <dbReference type="ARBA" id="ARBA00022989"/>
    </source>
</evidence>
<keyword evidence="10" id="KW-1185">Reference proteome</keyword>
<evidence type="ECO:0000313" key="9">
    <source>
        <dbReference type="EMBL" id="CZR65337.1"/>
    </source>
</evidence>
<accession>A0A1L7XK63</accession>
<keyword evidence="6 7" id="KW-0472">Membrane</keyword>
<sequence>MARVMKATKIIKGGKHVMFITGAGISVAANIPDFVSWSAGRANVSSSLLVYSLYHISQQFKNFIHRWLSIVAMVECAVHLTAALSPIRSGTRPFTSASSIAGLTAAISIAVLGVFSLPFVRRHAYELFLNTHIALTVIKIVAIFLHLAPFDFSQPSIILLIIAGSICTILIAARIGISLWNRAEVRIFEENGLLKADITLAKPRQVRAGFTRLFQAQPTSVRAFLEGPYGESPLAEDYGNVILFASGIGIAAHLGCIKQLLNARDQGPTRT</sequence>
<dbReference type="SUPFAM" id="SSF52467">
    <property type="entry name" value="DHS-like NAD/FAD-binding domain"/>
    <property type="match status" value="1"/>
</dbReference>
<dbReference type="GO" id="GO:0006879">
    <property type="term" value="P:intracellular iron ion homeostasis"/>
    <property type="evidence" value="ECO:0007669"/>
    <property type="project" value="TreeGrafter"/>
</dbReference>
<feature type="transmembrane region" description="Helical" evidence="7">
    <location>
        <begin position="127"/>
        <end position="145"/>
    </location>
</feature>
<evidence type="ECO:0000256" key="3">
    <source>
        <dbReference type="ARBA" id="ARBA00022692"/>
    </source>
</evidence>
<feature type="transmembrane region" description="Helical" evidence="7">
    <location>
        <begin position="67"/>
        <end position="87"/>
    </location>
</feature>
<dbReference type="GO" id="GO:0006826">
    <property type="term" value="P:iron ion transport"/>
    <property type="evidence" value="ECO:0007669"/>
    <property type="project" value="TreeGrafter"/>
</dbReference>
<dbReference type="AlphaFoldDB" id="A0A1L7XK63"/>
<feature type="transmembrane region" description="Helical" evidence="7">
    <location>
        <begin position="99"/>
        <end position="120"/>
    </location>
</feature>
<comment type="subcellular location">
    <subcellularLocation>
        <location evidence="1">Membrane</location>
        <topology evidence="1">Multi-pass membrane protein</topology>
    </subcellularLocation>
</comment>
<dbReference type="InterPro" id="IPR051410">
    <property type="entry name" value="Ferric/Cupric_Reductase"/>
</dbReference>
<evidence type="ECO:0000256" key="6">
    <source>
        <dbReference type="ARBA" id="ARBA00023136"/>
    </source>
</evidence>
<feature type="transmembrane region" description="Helical" evidence="7">
    <location>
        <begin position="157"/>
        <end position="177"/>
    </location>
</feature>
<evidence type="ECO:0000256" key="1">
    <source>
        <dbReference type="ARBA" id="ARBA00004141"/>
    </source>
</evidence>
<dbReference type="PANTHER" id="PTHR32361:SF26">
    <property type="entry name" value="FAD-BINDING 8 DOMAIN-CONTAINING PROTEIN-RELATED"/>
    <property type="match status" value="1"/>
</dbReference>
<evidence type="ECO:0000259" key="8">
    <source>
        <dbReference type="Pfam" id="PF01794"/>
    </source>
</evidence>
<feature type="domain" description="Ferric oxidoreductase" evidence="8">
    <location>
        <begin position="52"/>
        <end position="142"/>
    </location>
</feature>
<proteinExistence type="predicted"/>
<reference evidence="9 10" key="1">
    <citation type="submission" date="2016-03" db="EMBL/GenBank/DDBJ databases">
        <authorList>
            <person name="Ploux O."/>
        </authorList>
    </citation>
    <scope>NUCLEOTIDE SEQUENCE [LARGE SCALE GENOMIC DNA]</scope>
    <source>
        <strain evidence="9 10">UAMH 11012</strain>
    </source>
</reference>
<dbReference type="InterPro" id="IPR029035">
    <property type="entry name" value="DHS-like_NAD/FAD-binding_dom"/>
</dbReference>
<dbReference type="Pfam" id="PF01794">
    <property type="entry name" value="Ferric_reduct"/>
    <property type="match status" value="1"/>
</dbReference>
<keyword evidence="3 7" id="KW-0812">Transmembrane</keyword>
<dbReference type="Gene3D" id="3.40.50.80">
    <property type="entry name" value="Nucleotide-binding domain of ferredoxin-NADP reductase (FNR) module"/>
    <property type="match status" value="1"/>
</dbReference>
<dbReference type="SUPFAM" id="SSF52343">
    <property type="entry name" value="Ferredoxin reductase-like, C-terminal NADP-linked domain"/>
    <property type="match status" value="1"/>
</dbReference>
<dbReference type="GO" id="GO:0005886">
    <property type="term" value="C:plasma membrane"/>
    <property type="evidence" value="ECO:0007669"/>
    <property type="project" value="TreeGrafter"/>
</dbReference>